<dbReference type="Proteomes" id="UP000240883">
    <property type="component" value="Unassembled WGS sequence"/>
</dbReference>
<gene>
    <name evidence="2" type="ORF">BS50DRAFT_631945</name>
</gene>
<evidence type="ECO:0000313" key="2">
    <source>
        <dbReference type="EMBL" id="PSN69993.1"/>
    </source>
</evidence>
<dbReference type="EMBL" id="KZ678132">
    <property type="protein sequence ID" value="PSN69993.1"/>
    <property type="molecule type" value="Genomic_DNA"/>
</dbReference>
<name>A0A2T2NX55_CORCC</name>
<evidence type="ECO:0000313" key="3">
    <source>
        <dbReference type="Proteomes" id="UP000240883"/>
    </source>
</evidence>
<reference evidence="2 3" key="1">
    <citation type="journal article" date="2018" name="Front. Microbiol.">
        <title>Genome-Wide Analysis of Corynespora cassiicola Leaf Fall Disease Putative Effectors.</title>
        <authorList>
            <person name="Lopez D."/>
            <person name="Ribeiro S."/>
            <person name="Label P."/>
            <person name="Fumanal B."/>
            <person name="Venisse J.S."/>
            <person name="Kohler A."/>
            <person name="de Oliveira R.R."/>
            <person name="Labutti K."/>
            <person name="Lipzen A."/>
            <person name="Lail K."/>
            <person name="Bauer D."/>
            <person name="Ohm R.A."/>
            <person name="Barry K.W."/>
            <person name="Spatafora J."/>
            <person name="Grigoriev I.V."/>
            <person name="Martin F.M."/>
            <person name="Pujade-Renaud V."/>
        </authorList>
    </citation>
    <scope>NUCLEOTIDE SEQUENCE [LARGE SCALE GENOMIC DNA]</scope>
    <source>
        <strain evidence="2 3">Philippines</strain>
    </source>
</reference>
<evidence type="ECO:0000256" key="1">
    <source>
        <dbReference type="SAM" id="MobiDB-lite"/>
    </source>
</evidence>
<proteinExistence type="predicted"/>
<dbReference type="AlphaFoldDB" id="A0A2T2NX55"/>
<feature type="compositionally biased region" description="Basic and acidic residues" evidence="1">
    <location>
        <begin position="52"/>
        <end position="89"/>
    </location>
</feature>
<sequence length="160" mass="18179">MDIAGGREAMVKRGATIQNRLRQSQIAVEGRNEGRVLWLACRSRKAGRKAGRKDSRGTGRKECRKAVRKDGRKDNRKECRKAGRKDGRMVSHGGVAIEQRSQWRGRSRKTRIIDGKSQWRVGRMAPSMEVLQWKEGRNRTVSCSMEEAHVTSPMMQDSVS</sequence>
<accession>A0A2T2NX55</accession>
<organism evidence="2 3">
    <name type="scientific">Corynespora cassiicola Philippines</name>
    <dbReference type="NCBI Taxonomy" id="1448308"/>
    <lineage>
        <taxon>Eukaryota</taxon>
        <taxon>Fungi</taxon>
        <taxon>Dikarya</taxon>
        <taxon>Ascomycota</taxon>
        <taxon>Pezizomycotina</taxon>
        <taxon>Dothideomycetes</taxon>
        <taxon>Pleosporomycetidae</taxon>
        <taxon>Pleosporales</taxon>
        <taxon>Corynesporascaceae</taxon>
        <taxon>Corynespora</taxon>
    </lineage>
</organism>
<feature type="region of interest" description="Disordered" evidence="1">
    <location>
        <begin position="44"/>
        <end position="109"/>
    </location>
</feature>
<keyword evidence="3" id="KW-1185">Reference proteome</keyword>
<protein>
    <submittedName>
        <fullName evidence="2">Uncharacterized protein</fullName>
    </submittedName>
</protein>